<dbReference type="UniPathway" id="UPA00047">
    <property type="reaction ID" value="UER00055"/>
</dbReference>
<dbReference type="InterPro" id="IPR011766">
    <property type="entry name" value="TPP_enzyme_TPP-bd"/>
</dbReference>
<dbReference type="GO" id="GO:0009097">
    <property type="term" value="P:isoleucine biosynthetic process"/>
    <property type="evidence" value="ECO:0007669"/>
    <property type="project" value="UniProtKB-UniPathway"/>
</dbReference>
<dbReference type="FunFam" id="3.40.50.970:FF:000007">
    <property type="entry name" value="Acetolactate synthase"/>
    <property type="match status" value="1"/>
</dbReference>
<comment type="catalytic activity">
    <reaction evidence="13">
        <text>2 pyruvate + H(+) = (2S)-2-acetolactate + CO2</text>
        <dbReference type="Rhea" id="RHEA:25249"/>
        <dbReference type="ChEBI" id="CHEBI:15361"/>
        <dbReference type="ChEBI" id="CHEBI:15378"/>
        <dbReference type="ChEBI" id="CHEBI:16526"/>
        <dbReference type="ChEBI" id="CHEBI:58476"/>
        <dbReference type="EC" id="2.2.1.6"/>
    </reaction>
</comment>
<keyword evidence="9" id="KW-0479">Metal-binding</keyword>
<comment type="similarity">
    <text evidence="5 14">Belongs to the TPP enzyme family.</text>
</comment>
<evidence type="ECO:0000313" key="19">
    <source>
        <dbReference type="Proteomes" id="UP000093928"/>
    </source>
</evidence>
<keyword evidence="10" id="KW-0274">FAD</keyword>
<name>A0A1A3NTE1_MYCAS</name>
<dbReference type="GO" id="GO:0003984">
    <property type="term" value="F:acetolactate synthase activity"/>
    <property type="evidence" value="ECO:0007669"/>
    <property type="project" value="UniProtKB-EC"/>
</dbReference>
<evidence type="ECO:0000256" key="10">
    <source>
        <dbReference type="ARBA" id="ARBA00022827"/>
    </source>
</evidence>
<accession>A0A1A3NTE1</accession>
<proteinExistence type="inferred from homology"/>
<dbReference type="Pfam" id="PF02776">
    <property type="entry name" value="TPP_enzyme_N"/>
    <property type="match status" value="1"/>
</dbReference>
<evidence type="ECO:0000256" key="14">
    <source>
        <dbReference type="RuleBase" id="RU362132"/>
    </source>
</evidence>
<comment type="cofactor">
    <cofactor evidence="1">
        <name>Mg(2+)</name>
        <dbReference type="ChEBI" id="CHEBI:18420"/>
    </cofactor>
</comment>
<comment type="pathway">
    <text evidence="3">Amino-acid biosynthesis; L-isoleucine biosynthesis; L-isoleucine from 2-oxobutanoate: step 1/4.</text>
</comment>
<dbReference type="PROSITE" id="PS00187">
    <property type="entry name" value="TPP_ENZYMES"/>
    <property type="match status" value="1"/>
</dbReference>
<dbReference type="InterPro" id="IPR012000">
    <property type="entry name" value="Thiamin_PyroP_enz_cen_dom"/>
</dbReference>
<dbReference type="Gene3D" id="3.40.50.970">
    <property type="match status" value="2"/>
</dbReference>
<evidence type="ECO:0000259" key="17">
    <source>
        <dbReference type="Pfam" id="PF02776"/>
    </source>
</evidence>
<dbReference type="InterPro" id="IPR029061">
    <property type="entry name" value="THDP-binding"/>
</dbReference>
<evidence type="ECO:0000259" key="16">
    <source>
        <dbReference type="Pfam" id="PF02775"/>
    </source>
</evidence>
<dbReference type="OrthoDB" id="4494979at2"/>
<dbReference type="Pfam" id="PF00205">
    <property type="entry name" value="TPP_enzyme_M"/>
    <property type="match status" value="1"/>
</dbReference>
<dbReference type="AlphaFoldDB" id="A0A1A3NTE1"/>
<dbReference type="CDD" id="cd07035">
    <property type="entry name" value="TPP_PYR_POX_like"/>
    <property type="match status" value="1"/>
</dbReference>
<keyword evidence="11 14" id="KW-0786">Thiamine pyrophosphate</keyword>
<dbReference type="GO" id="GO:0009099">
    <property type="term" value="P:L-valine biosynthetic process"/>
    <property type="evidence" value="ECO:0007669"/>
    <property type="project" value="UniProtKB-UniPathway"/>
</dbReference>
<dbReference type="EC" id="2.2.1.6" evidence="6"/>
<evidence type="ECO:0000256" key="1">
    <source>
        <dbReference type="ARBA" id="ARBA00001946"/>
    </source>
</evidence>
<dbReference type="PANTHER" id="PTHR18968:SF166">
    <property type="entry name" value="2-HYDROXYACYL-COA LYASE 2"/>
    <property type="match status" value="1"/>
</dbReference>
<evidence type="ECO:0000256" key="2">
    <source>
        <dbReference type="ARBA" id="ARBA00001964"/>
    </source>
</evidence>
<keyword evidence="8" id="KW-0285">Flavoprotein</keyword>
<feature type="domain" description="Thiamine pyrophosphate enzyme N-terminal TPP-binding" evidence="17">
    <location>
        <begin position="5"/>
        <end position="120"/>
    </location>
</feature>
<dbReference type="GO" id="GO:0000287">
    <property type="term" value="F:magnesium ion binding"/>
    <property type="evidence" value="ECO:0007669"/>
    <property type="project" value="InterPro"/>
</dbReference>
<comment type="caution">
    <text evidence="18">The sequence shown here is derived from an EMBL/GenBank/DDBJ whole genome shotgun (WGS) entry which is preliminary data.</text>
</comment>
<organism evidence="18 19">
    <name type="scientific">Mycobacterium asiaticum</name>
    <dbReference type="NCBI Taxonomy" id="1790"/>
    <lineage>
        <taxon>Bacteria</taxon>
        <taxon>Bacillati</taxon>
        <taxon>Actinomycetota</taxon>
        <taxon>Actinomycetes</taxon>
        <taxon>Mycobacteriales</taxon>
        <taxon>Mycobacteriaceae</taxon>
        <taxon>Mycobacterium</taxon>
    </lineage>
</organism>
<evidence type="ECO:0000256" key="6">
    <source>
        <dbReference type="ARBA" id="ARBA00013145"/>
    </source>
</evidence>
<dbReference type="InterPro" id="IPR029035">
    <property type="entry name" value="DHS-like_NAD/FAD-binding_dom"/>
</dbReference>
<evidence type="ECO:0000256" key="12">
    <source>
        <dbReference type="ARBA" id="ARBA00023304"/>
    </source>
</evidence>
<keyword evidence="7" id="KW-0028">Amino-acid biosynthesis</keyword>
<dbReference type="InterPro" id="IPR000399">
    <property type="entry name" value="TPP-bd_CS"/>
</dbReference>
<dbReference type="InterPro" id="IPR045229">
    <property type="entry name" value="TPP_enz"/>
</dbReference>
<dbReference type="PANTHER" id="PTHR18968">
    <property type="entry name" value="THIAMINE PYROPHOSPHATE ENZYMES"/>
    <property type="match status" value="1"/>
</dbReference>
<dbReference type="GO" id="GO:0050660">
    <property type="term" value="F:flavin adenine dinucleotide binding"/>
    <property type="evidence" value="ECO:0007669"/>
    <property type="project" value="TreeGrafter"/>
</dbReference>
<comment type="pathway">
    <text evidence="4">Amino-acid biosynthesis; L-valine biosynthesis; L-valine from pyruvate: step 1/4.</text>
</comment>
<evidence type="ECO:0000256" key="3">
    <source>
        <dbReference type="ARBA" id="ARBA00004974"/>
    </source>
</evidence>
<evidence type="ECO:0000256" key="4">
    <source>
        <dbReference type="ARBA" id="ARBA00005025"/>
    </source>
</evidence>
<dbReference type="InterPro" id="IPR012001">
    <property type="entry name" value="Thiamin_PyroP_enz_TPP-bd_dom"/>
</dbReference>
<evidence type="ECO:0000259" key="15">
    <source>
        <dbReference type="Pfam" id="PF00205"/>
    </source>
</evidence>
<dbReference type="Pfam" id="PF02775">
    <property type="entry name" value="TPP_enzyme_C"/>
    <property type="match status" value="1"/>
</dbReference>
<evidence type="ECO:0000313" key="18">
    <source>
        <dbReference type="EMBL" id="OBK24309.1"/>
    </source>
</evidence>
<protein>
    <recommendedName>
        <fullName evidence="6">acetolactate synthase</fullName>
        <ecNumber evidence="6">2.2.1.6</ecNumber>
    </recommendedName>
</protein>
<feature type="domain" description="Thiamine pyrophosphate enzyme TPP-binding" evidence="16">
    <location>
        <begin position="390"/>
        <end position="538"/>
    </location>
</feature>
<feature type="domain" description="Thiamine pyrophosphate enzyme central" evidence="15">
    <location>
        <begin position="194"/>
        <end position="328"/>
    </location>
</feature>
<dbReference type="UniPathway" id="UPA00049">
    <property type="reaction ID" value="UER00059"/>
</dbReference>
<dbReference type="EMBL" id="LZLS01000156">
    <property type="protein sequence ID" value="OBK24309.1"/>
    <property type="molecule type" value="Genomic_DNA"/>
</dbReference>
<comment type="cofactor">
    <cofactor evidence="2">
        <name>thiamine diphosphate</name>
        <dbReference type="ChEBI" id="CHEBI:58937"/>
    </cofactor>
</comment>
<dbReference type="RefSeq" id="WP_065145079.1">
    <property type="nucleotide sequence ID" value="NZ_LZLS01000156.1"/>
</dbReference>
<evidence type="ECO:0000256" key="11">
    <source>
        <dbReference type="ARBA" id="ARBA00023052"/>
    </source>
</evidence>
<sequence>MTTVDGGELLARALLDAGVRDVFALHGGHLDSFWMACRRHDLQLIDTRHEASAGHAADGYARTTGRLGVAVVTSGPGFANGFAALPNAMSDGVPMLMIASSPPLRELETNEMQGGLDQVAVAAPVTKWAHRVVTTDRIPDLVALAIRKALAGRPGPVFLEIPIDILVTPVEEDDLPDTGRATISDRPAPSGNALQAALELLQTAQRPAIIVGGGALWSQCGEELSEFADRASIPVFANNRAIGVLPAKHRCNAWAIDNLSLMAMTGQPTPDVVLPLGARMGLLTGGRAASMVPASAAVIQVDLDAAEIGRLRPVDVPIAADCRETLQAFTSADVSWPDRDEWLAQCTAAHALADQLFGATPAVQDDGLHPYHASREALLGAGEDAVIVLDGGEAPLWAAMNLPAVAPHRVLNLGYMGFLGIGQGFAVGAQIAQPNRRVLQITGDGAYGFHIQELDTMVRHGLPVVTVVLNNACWGMSIHGQDAVYGEGNDVITRLADTDYHEIARAFGGYGERVTDLADVRPAVERAFASGLPACINVVVAASVVHPMTTAMLGDLDAPDEIVVPYYENIPKRG</sequence>
<dbReference type="Gene3D" id="3.40.50.1220">
    <property type="entry name" value="TPP-binding domain"/>
    <property type="match status" value="1"/>
</dbReference>
<evidence type="ECO:0000256" key="9">
    <source>
        <dbReference type="ARBA" id="ARBA00022723"/>
    </source>
</evidence>
<keyword evidence="18" id="KW-0456">Lyase</keyword>
<gene>
    <name evidence="18" type="ORF">A5634_02940</name>
</gene>
<dbReference type="CDD" id="cd02004">
    <property type="entry name" value="TPP_BZL_OCoD_HPCL"/>
    <property type="match status" value="1"/>
</dbReference>
<reference evidence="18 19" key="1">
    <citation type="submission" date="2016-06" db="EMBL/GenBank/DDBJ databases">
        <authorList>
            <person name="Kjaerup R.B."/>
            <person name="Dalgaard T.S."/>
            <person name="Juul-Madsen H.R."/>
        </authorList>
    </citation>
    <scope>NUCLEOTIDE SEQUENCE [LARGE SCALE GENOMIC DNA]</scope>
    <source>
        <strain evidence="18 19">1165133.8</strain>
    </source>
</reference>
<evidence type="ECO:0000256" key="13">
    <source>
        <dbReference type="ARBA" id="ARBA00048670"/>
    </source>
</evidence>
<dbReference type="GO" id="GO:0030976">
    <property type="term" value="F:thiamine pyrophosphate binding"/>
    <property type="evidence" value="ECO:0007669"/>
    <property type="project" value="InterPro"/>
</dbReference>
<dbReference type="GO" id="GO:0005948">
    <property type="term" value="C:acetolactate synthase complex"/>
    <property type="evidence" value="ECO:0007669"/>
    <property type="project" value="TreeGrafter"/>
</dbReference>
<evidence type="ECO:0000256" key="8">
    <source>
        <dbReference type="ARBA" id="ARBA00022630"/>
    </source>
</evidence>
<keyword evidence="12" id="KW-0100">Branched-chain amino acid biosynthesis</keyword>
<evidence type="ECO:0000256" key="5">
    <source>
        <dbReference type="ARBA" id="ARBA00007812"/>
    </source>
</evidence>
<evidence type="ECO:0000256" key="7">
    <source>
        <dbReference type="ARBA" id="ARBA00022605"/>
    </source>
</evidence>
<dbReference type="GO" id="GO:0016829">
    <property type="term" value="F:lyase activity"/>
    <property type="evidence" value="ECO:0007669"/>
    <property type="project" value="UniProtKB-KW"/>
</dbReference>
<dbReference type="SUPFAM" id="SSF52518">
    <property type="entry name" value="Thiamin diphosphate-binding fold (THDP-binding)"/>
    <property type="match status" value="2"/>
</dbReference>
<dbReference type="Proteomes" id="UP000093928">
    <property type="component" value="Unassembled WGS sequence"/>
</dbReference>
<dbReference type="SUPFAM" id="SSF52467">
    <property type="entry name" value="DHS-like NAD/FAD-binding domain"/>
    <property type="match status" value="1"/>
</dbReference>